<feature type="transmembrane region" description="Helical" evidence="11">
    <location>
        <begin position="299"/>
        <end position="319"/>
    </location>
</feature>
<sequence>MARPGISAEHLRPLRPVTIVAGALVAIWFAWSGWQQHQDDSRREGIAVARDDAVNTIAASLANERKLLDRQLSNPELQAALAAGDLGRAGNLLTQGWPGAKSGVVLRPDLELAYGELPKGGYGRLVALEAAIAHDKPVAWIVRDSSGDHLSLAAPVRMPVAVGSPAALPAAADGTVVAASTAAPGAAPVVADPAATDPASPGPTATGAGAVASAPTEPEATPTAVATVQLPLSRVTDGLNAVDIGDDVYLALRQSSASVIERGDTALSGAAEALAAKVPDSDLRVAAAVPDVSGGPFGLGAYACYGIAFLFAMLTLVTLRPPSQLRRAGAEREEHHEPSSGQTLTESLQALPPEVPAAPVYEVKEARTAAPVAIDRSIFRAYDIRGVVGQSLDAGVAELIGHAIGSLMHEKGLQDIVVGRDGRLSGPVLVESLIAGLLKAGRHVIDIGQAPTPLIYFGAYHLRAGSCVSVTGSHNPPDYNGFKIVVGGETLSGDAIVDLYSRIAEDRLYLASMQGSLEMRDIAEDYVQRVSADVQIDRPLKVVIDAGNGVAGDLAPRVLAAIGAEVTPLYCDVDGNFPNHHPDPSDPHNLTDLIRMVERLDADLGVAFDGDGDRLGVVTRDGQNIFPDRLLMLFAADVLERNPGAMIIYDVKCTGRLPGQILRHGGSPLMWKTGHSLIKAKMRETDAELAGEMSGHFFFKERWYGFDDGIYAAARLLEILAARPQSPSETLNALPDGVATAEIKVAAPGDDPHAFVDRFVAAASFPGARLSTIDGLRVDFPDGWGLVRASNTTPVLVLRFDGDSREALLRIQDEFRGQLLAIEPGLSLPF</sequence>
<keyword evidence="7" id="KW-0479">Metal-binding</keyword>
<feature type="transmembrane region" description="Helical" evidence="11">
    <location>
        <begin position="12"/>
        <end position="34"/>
    </location>
</feature>
<keyword evidence="11" id="KW-1133">Transmembrane helix</keyword>
<dbReference type="InterPro" id="IPR005843">
    <property type="entry name" value="A-D-PHexomutase_C"/>
</dbReference>
<feature type="region of interest" description="Disordered" evidence="10">
    <location>
        <begin position="325"/>
        <end position="346"/>
    </location>
</feature>
<accession>A0A3M8STA6</accession>
<dbReference type="PRINTS" id="PR00509">
    <property type="entry name" value="PGMPMM"/>
</dbReference>
<dbReference type="Proteomes" id="UP000267049">
    <property type="component" value="Unassembled WGS sequence"/>
</dbReference>
<evidence type="ECO:0000313" key="16">
    <source>
        <dbReference type="EMBL" id="RNF83935.1"/>
    </source>
</evidence>
<evidence type="ECO:0000256" key="6">
    <source>
        <dbReference type="ARBA" id="ARBA00022553"/>
    </source>
</evidence>
<feature type="domain" description="Alpha-D-phosphohexomutase alpha/beta/alpha" evidence="13">
    <location>
        <begin position="377"/>
        <end position="505"/>
    </location>
</feature>
<dbReference type="InterPro" id="IPR005841">
    <property type="entry name" value="Alpha-D-phosphohexomutase_SF"/>
</dbReference>
<dbReference type="CDD" id="cd03089">
    <property type="entry name" value="PMM_PGM"/>
    <property type="match status" value="1"/>
</dbReference>
<comment type="caution">
    <text evidence="16">The sequence shown here is derived from an EMBL/GenBank/DDBJ whole genome shotgun (WGS) entry which is preliminary data.</text>
</comment>
<dbReference type="SUPFAM" id="SSF55957">
    <property type="entry name" value="Phosphoglucomutase, C-terminal domain"/>
    <property type="match status" value="1"/>
</dbReference>
<feature type="domain" description="Alpha-D-phosphohexomutase alpha/beta/alpha" evidence="14">
    <location>
        <begin position="525"/>
        <end position="622"/>
    </location>
</feature>
<protein>
    <recommendedName>
        <fullName evidence="5">phosphomannomutase</fullName>
        <ecNumber evidence="5">5.4.2.8</ecNumber>
    </recommendedName>
</protein>
<dbReference type="AlphaFoldDB" id="A0A3M8STA6"/>
<dbReference type="GO" id="GO:0046872">
    <property type="term" value="F:metal ion binding"/>
    <property type="evidence" value="ECO:0007669"/>
    <property type="project" value="UniProtKB-KW"/>
</dbReference>
<dbReference type="InterPro" id="IPR005845">
    <property type="entry name" value="A-D-PHexomutase_a/b/a-II"/>
</dbReference>
<evidence type="ECO:0000256" key="4">
    <source>
        <dbReference type="ARBA" id="ARBA00010231"/>
    </source>
</evidence>
<dbReference type="OrthoDB" id="9803322at2"/>
<dbReference type="SUPFAM" id="SSF53738">
    <property type="entry name" value="Phosphoglucomutase, first 3 domains"/>
    <property type="match status" value="3"/>
</dbReference>
<dbReference type="GO" id="GO:0004615">
    <property type="term" value="F:phosphomannomutase activity"/>
    <property type="evidence" value="ECO:0007669"/>
    <property type="project" value="UniProtKB-EC"/>
</dbReference>
<evidence type="ECO:0000259" key="12">
    <source>
        <dbReference type="Pfam" id="PF00408"/>
    </source>
</evidence>
<keyword evidence="17" id="KW-1185">Reference proteome</keyword>
<dbReference type="Pfam" id="PF02879">
    <property type="entry name" value="PGM_PMM_II"/>
    <property type="match status" value="1"/>
</dbReference>
<evidence type="ECO:0000256" key="7">
    <source>
        <dbReference type="ARBA" id="ARBA00022723"/>
    </source>
</evidence>
<evidence type="ECO:0000313" key="17">
    <source>
        <dbReference type="Proteomes" id="UP000267049"/>
    </source>
</evidence>
<feature type="domain" description="Alpha-D-phosphohexomutase C-terminal" evidence="12">
    <location>
        <begin position="758"/>
        <end position="816"/>
    </location>
</feature>
<dbReference type="InterPro" id="IPR005844">
    <property type="entry name" value="A-D-PHexomutase_a/b/a-I"/>
</dbReference>
<organism evidence="16 17">
    <name type="scientific">Montanilutibacter psychrotolerans</name>
    <dbReference type="NCBI Taxonomy" id="1327343"/>
    <lineage>
        <taxon>Bacteria</taxon>
        <taxon>Pseudomonadati</taxon>
        <taxon>Pseudomonadota</taxon>
        <taxon>Gammaproteobacteria</taxon>
        <taxon>Lysobacterales</taxon>
        <taxon>Lysobacteraceae</taxon>
        <taxon>Montanilutibacter</taxon>
    </lineage>
</organism>
<feature type="region of interest" description="Disordered" evidence="10">
    <location>
        <begin position="192"/>
        <end position="220"/>
    </location>
</feature>
<reference evidence="16 17" key="1">
    <citation type="submission" date="2018-11" db="EMBL/GenBank/DDBJ databases">
        <title>Lysobacter cryohumiis sp. nov., isolated from soil in the Tianshan Mountains, Xinjiang, China.</title>
        <authorList>
            <person name="Luo Y."/>
            <person name="Sheng H."/>
        </authorList>
    </citation>
    <scope>NUCLEOTIDE SEQUENCE [LARGE SCALE GENOMIC DNA]</scope>
    <source>
        <strain evidence="16 17">ZS60</strain>
    </source>
</reference>
<dbReference type="EC" id="5.4.2.8" evidence="5"/>
<keyword evidence="11" id="KW-0812">Transmembrane</keyword>
<dbReference type="InterPro" id="IPR036900">
    <property type="entry name" value="A-D-PHexomutase_C_sf"/>
</dbReference>
<dbReference type="PANTHER" id="PTHR43771:SF2">
    <property type="entry name" value="PHOSPHOMANNOMUTASE_PHOSPHOGLUCOMUTASE"/>
    <property type="match status" value="1"/>
</dbReference>
<gene>
    <name evidence="16" type="ORF">EER27_11075</name>
</gene>
<dbReference type="EMBL" id="RIBS01000004">
    <property type="protein sequence ID" value="RNF83935.1"/>
    <property type="molecule type" value="Genomic_DNA"/>
</dbReference>
<evidence type="ECO:0000256" key="5">
    <source>
        <dbReference type="ARBA" id="ARBA00012730"/>
    </source>
</evidence>
<dbReference type="PANTHER" id="PTHR43771">
    <property type="entry name" value="PHOSPHOMANNOMUTASE"/>
    <property type="match status" value="1"/>
</dbReference>
<comment type="cofactor">
    <cofactor evidence="2">
        <name>Mg(2+)</name>
        <dbReference type="ChEBI" id="CHEBI:18420"/>
    </cofactor>
</comment>
<dbReference type="Pfam" id="PF02880">
    <property type="entry name" value="PGM_PMM_III"/>
    <property type="match status" value="1"/>
</dbReference>
<evidence type="ECO:0000259" key="15">
    <source>
        <dbReference type="Pfam" id="PF02880"/>
    </source>
</evidence>
<evidence type="ECO:0000256" key="2">
    <source>
        <dbReference type="ARBA" id="ARBA00001946"/>
    </source>
</evidence>
<dbReference type="GO" id="GO:0005975">
    <property type="term" value="P:carbohydrate metabolic process"/>
    <property type="evidence" value="ECO:0007669"/>
    <property type="project" value="InterPro"/>
</dbReference>
<keyword evidence="6" id="KW-0597">Phosphoprotein</keyword>
<dbReference type="Gene3D" id="3.40.120.10">
    <property type="entry name" value="Alpha-D-Glucose-1,6-Bisphosphate, subunit A, domain 3"/>
    <property type="match status" value="3"/>
</dbReference>
<evidence type="ECO:0000256" key="1">
    <source>
        <dbReference type="ARBA" id="ARBA00000586"/>
    </source>
</evidence>
<evidence type="ECO:0000256" key="9">
    <source>
        <dbReference type="ARBA" id="ARBA00023235"/>
    </source>
</evidence>
<dbReference type="Pfam" id="PF00408">
    <property type="entry name" value="PGM_PMM_IV"/>
    <property type="match status" value="1"/>
</dbReference>
<keyword evidence="11" id="KW-0472">Membrane</keyword>
<proteinExistence type="inferred from homology"/>
<dbReference type="InterPro" id="IPR016055">
    <property type="entry name" value="A-D-PHexomutase_a/b/a-I/II/III"/>
</dbReference>
<comment type="similarity">
    <text evidence="4">Belongs to the phosphohexose mutase family.</text>
</comment>
<dbReference type="Gene3D" id="3.30.310.50">
    <property type="entry name" value="Alpha-D-phosphohexomutase, C-terminal domain"/>
    <property type="match status" value="1"/>
</dbReference>
<dbReference type="Pfam" id="PF02878">
    <property type="entry name" value="PGM_PMM_I"/>
    <property type="match status" value="1"/>
</dbReference>
<evidence type="ECO:0000256" key="3">
    <source>
        <dbReference type="ARBA" id="ARBA00004699"/>
    </source>
</evidence>
<evidence type="ECO:0000256" key="11">
    <source>
        <dbReference type="SAM" id="Phobius"/>
    </source>
</evidence>
<comment type="catalytic activity">
    <reaction evidence="1">
        <text>alpha-D-mannose 1-phosphate = D-mannose 6-phosphate</text>
        <dbReference type="Rhea" id="RHEA:11140"/>
        <dbReference type="ChEBI" id="CHEBI:58409"/>
        <dbReference type="ChEBI" id="CHEBI:58735"/>
        <dbReference type="EC" id="5.4.2.8"/>
    </reaction>
</comment>
<keyword evidence="8" id="KW-0460">Magnesium</keyword>
<dbReference type="InterPro" id="IPR005846">
    <property type="entry name" value="A-D-PHexomutase_a/b/a-III"/>
</dbReference>
<evidence type="ECO:0000259" key="13">
    <source>
        <dbReference type="Pfam" id="PF02878"/>
    </source>
</evidence>
<name>A0A3M8STA6_9GAMM</name>
<keyword evidence="9" id="KW-0413">Isomerase</keyword>
<feature type="compositionally biased region" description="Basic and acidic residues" evidence="10">
    <location>
        <begin position="328"/>
        <end position="338"/>
    </location>
</feature>
<evidence type="ECO:0000256" key="8">
    <source>
        <dbReference type="ARBA" id="ARBA00022842"/>
    </source>
</evidence>
<evidence type="ECO:0000256" key="10">
    <source>
        <dbReference type="SAM" id="MobiDB-lite"/>
    </source>
</evidence>
<evidence type="ECO:0000259" key="14">
    <source>
        <dbReference type="Pfam" id="PF02879"/>
    </source>
</evidence>
<feature type="domain" description="Alpha-D-phosphohexomutase alpha/beta/alpha" evidence="15">
    <location>
        <begin position="627"/>
        <end position="735"/>
    </location>
</feature>
<comment type="pathway">
    <text evidence="3">Nucleotide-sugar biosynthesis; GDP-alpha-D-mannose biosynthesis; alpha-D-mannose 1-phosphate from D-fructose 6-phosphate: step 2/2.</text>
</comment>